<evidence type="ECO:0000313" key="1">
    <source>
        <dbReference type="EMBL" id="KTF06226.1"/>
    </source>
</evidence>
<sequence length="52" mass="5954">MNGSPINHCVFGINQCAHFLWVILRNKKAEQNKVSDDYCLNHFPGYISFLGL</sequence>
<protein>
    <submittedName>
        <fullName evidence="1">Uncharacterized protein</fullName>
    </submittedName>
</protein>
<reference evidence="1" key="1">
    <citation type="submission" date="2013-11" db="EMBL/GenBank/DDBJ databases">
        <title>Microbial diversity, functional groups and degradation webs in Northern and Southern Mediterranean and Red Sea marine crude oil polluted sites.</title>
        <authorList>
            <person name="Daffonchio D."/>
            <person name="Mapelli F."/>
            <person name="Ferrer M."/>
            <person name="Richter M."/>
            <person name="Cherif A."/>
            <person name="Malkawi H.I."/>
            <person name="Yakimov M.M."/>
            <person name="Abdel-Fattah Y.R."/>
            <person name="Blaghen M."/>
            <person name="Golyshin P.N."/>
            <person name="Kalogerakis N."/>
            <person name="Boon N."/>
            <person name="Magagnini M."/>
            <person name="Fava F."/>
        </authorList>
    </citation>
    <scope>NUCLEOTIDE SEQUENCE</scope>
</reference>
<name>A0A1B6NRW5_9ZZZZ</name>
<accession>A0A1B6NRW5</accession>
<dbReference type="EMBL" id="AYSL01001290">
    <property type="protein sequence ID" value="KTF06226.1"/>
    <property type="molecule type" value="Genomic_DNA"/>
</dbReference>
<proteinExistence type="predicted"/>
<dbReference type="AlphaFoldDB" id="A0A1B6NRW5"/>
<gene>
    <name evidence="1" type="ORF">MGSAQ_002279</name>
</gene>
<organism evidence="1">
    <name type="scientific">marine sediment metagenome</name>
    <dbReference type="NCBI Taxonomy" id="412755"/>
    <lineage>
        <taxon>unclassified sequences</taxon>
        <taxon>metagenomes</taxon>
        <taxon>ecological metagenomes</taxon>
    </lineage>
</organism>
<comment type="caution">
    <text evidence="1">The sequence shown here is derived from an EMBL/GenBank/DDBJ whole genome shotgun (WGS) entry which is preliminary data.</text>
</comment>